<evidence type="ECO:0000256" key="7">
    <source>
        <dbReference type="ARBA" id="ARBA00023180"/>
    </source>
</evidence>
<dbReference type="PANTHER" id="PTHR32178">
    <property type="entry name" value="FAM187"/>
    <property type="match status" value="1"/>
</dbReference>
<dbReference type="SMART" id="SM00409">
    <property type="entry name" value="IG"/>
    <property type="match status" value="2"/>
</dbReference>
<proteinExistence type="inferred from homology"/>
<keyword evidence="11" id="KW-1185">Reference proteome</keyword>
<dbReference type="InterPro" id="IPR013783">
    <property type="entry name" value="Ig-like_fold"/>
</dbReference>
<evidence type="ECO:0000256" key="4">
    <source>
        <dbReference type="ARBA" id="ARBA00022729"/>
    </source>
</evidence>
<dbReference type="PANTHER" id="PTHR32178:SF7">
    <property type="entry name" value="IG-LIKE V-TYPE DOMAIN-CONTAINING PROTEIN FAM187A"/>
    <property type="match status" value="1"/>
</dbReference>
<dbReference type="Pfam" id="PF07686">
    <property type="entry name" value="V-set"/>
    <property type="match status" value="1"/>
</dbReference>
<evidence type="ECO:0000256" key="8">
    <source>
        <dbReference type="SAM" id="Phobius"/>
    </source>
</evidence>
<dbReference type="InParanoid" id="A0A4W3HSM2"/>
<dbReference type="AlphaFoldDB" id="A0A4W3HSM2"/>
<reference evidence="11" key="3">
    <citation type="journal article" date="2014" name="Nature">
        <title>Elephant shark genome provides unique insights into gnathostome evolution.</title>
        <authorList>
            <consortium name="International Elephant Shark Genome Sequencing Consortium"/>
            <person name="Venkatesh B."/>
            <person name="Lee A.P."/>
            <person name="Ravi V."/>
            <person name="Maurya A.K."/>
            <person name="Lian M.M."/>
            <person name="Swann J.B."/>
            <person name="Ohta Y."/>
            <person name="Flajnik M.F."/>
            <person name="Sutoh Y."/>
            <person name="Kasahara M."/>
            <person name="Hoon S."/>
            <person name="Gangu V."/>
            <person name="Roy S.W."/>
            <person name="Irimia M."/>
            <person name="Korzh V."/>
            <person name="Kondrychyn I."/>
            <person name="Lim Z.W."/>
            <person name="Tay B.H."/>
            <person name="Tohari S."/>
            <person name="Kong K.W."/>
            <person name="Ho S."/>
            <person name="Lorente-Galdos B."/>
            <person name="Quilez J."/>
            <person name="Marques-Bonet T."/>
            <person name="Raney B.J."/>
            <person name="Ingham P.W."/>
            <person name="Tay A."/>
            <person name="Hillier L.W."/>
            <person name="Minx P."/>
            <person name="Boehm T."/>
            <person name="Wilson R.K."/>
            <person name="Brenner S."/>
            <person name="Warren W.C."/>
        </authorList>
    </citation>
    <scope>NUCLEOTIDE SEQUENCE [LARGE SCALE GENOMIC DNA]</scope>
</reference>
<dbReference type="InterPro" id="IPR039311">
    <property type="entry name" value="FAM187A/B"/>
</dbReference>
<dbReference type="InterPro" id="IPR013106">
    <property type="entry name" value="Ig_V-set"/>
</dbReference>
<evidence type="ECO:0000256" key="2">
    <source>
        <dbReference type="ARBA" id="ARBA00008727"/>
    </source>
</evidence>
<dbReference type="STRING" id="7868.ENSCMIP00000018315"/>
<sequence>IPPKPKTIINWSFSIYDTFEYIIEQKEDIFKTEGCPAFLMFQNAAYLAGMTFELPCSCKPEDVASVVWYYQKKLGRSQTKVLTDFNGTKILDSSQLHSGLGIDARFSILMFSLLVFRSQPQDSGHYICGSQNGDYFYAYDVDVQGFQNVHLTFEEKQEKPQPDVETKTYKIFTSFWDWTVCDRCGVRGEQKRVGLCHFQSRYLYFRYKKVGSDIVSCGSASVPRRYRYLLRKRKPEIMIRSCFVQCRSVKPPKEEEKFTYNVFGFSNSKISGARNVPVQTYIQPIGYPLTFTCPEARPEQAVAWDKENNPLYRKDYMVGLNNSRRIYIDHGNHLVFTFVQLNDRGTYYCWRQGQLVVGFRLTIGLQPKRSRSFYDPESIFALQTILSSYIILAAIFVFLQIVKCATYYFTCNC</sequence>
<dbReference type="GeneTree" id="ENSGT00530000063991"/>
<accession>A0A4W3HSM2</accession>
<dbReference type="InterPro" id="IPR007110">
    <property type="entry name" value="Ig-like_dom"/>
</dbReference>
<evidence type="ECO:0000256" key="5">
    <source>
        <dbReference type="ARBA" id="ARBA00022989"/>
    </source>
</evidence>
<keyword evidence="3 8" id="KW-0812">Transmembrane</keyword>
<comment type="subcellular location">
    <subcellularLocation>
        <location evidence="1">Membrane</location>
        <topology evidence="1">Single-pass type I membrane protein</topology>
    </subcellularLocation>
</comment>
<evidence type="ECO:0000259" key="9">
    <source>
        <dbReference type="PROSITE" id="PS50835"/>
    </source>
</evidence>
<reference evidence="11" key="1">
    <citation type="journal article" date="2006" name="Science">
        <title>Ancient noncoding elements conserved in the human genome.</title>
        <authorList>
            <person name="Venkatesh B."/>
            <person name="Kirkness E.F."/>
            <person name="Loh Y.H."/>
            <person name="Halpern A.L."/>
            <person name="Lee A.P."/>
            <person name="Johnson J."/>
            <person name="Dandona N."/>
            <person name="Viswanathan L.D."/>
            <person name="Tay A."/>
            <person name="Venter J.C."/>
            <person name="Strausberg R.L."/>
            <person name="Brenner S."/>
        </authorList>
    </citation>
    <scope>NUCLEOTIDE SEQUENCE [LARGE SCALE GENOMIC DNA]</scope>
</reference>
<dbReference type="InterPro" id="IPR003599">
    <property type="entry name" value="Ig_sub"/>
</dbReference>
<protein>
    <submittedName>
        <fullName evidence="10">Family with sequence similarity 187 member A</fullName>
    </submittedName>
</protein>
<dbReference type="Proteomes" id="UP000314986">
    <property type="component" value="Unassembled WGS sequence"/>
</dbReference>
<keyword evidence="5 8" id="KW-1133">Transmembrane helix</keyword>
<keyword evidence="4" id="KW-0732">Signal</keyword>
<dbReference type="Ensembl" id="ENSCMIT00000018662.1">
    <property type="protein sequence ID" value="ENSCMIP00000018315.1"/>
    <property type="gene ID" value="ENSCMIG00000008629.1"/>
</dbReference>
<keyword evidence="7" id="KW-0325">Glycoprotein</keyword>
<evidence type="ECO:0000256" key="1">
    <source>
        <dbReference type="ARBA" id="ARBA00004479"/>
    </source>
</evidence>
<keyword evidence="6 8" id="KW-0472">Membrane</keyword>
<reference evidence="10" key="4">
    <citation type="submission" date="2025-08" db="UniProtKB">
        <authorList>
            <consortium name="Ensembl"/>
        </authorList>
    </citation>
    <scope>IDENTIFICATION</scope>
</reference>
<feature type="domain" description="Ig-like" evidence="9">
    <location>
        <begin position="286"/>
        <end position="349"/>
    </location>
</feature>
<feature type="domain" description="Ig-like" evidence="9">
    <location>
        <begin position="36"/>
        <end position="144"/>
    </location>
</feature>
<comment type="similarity">
    <text evidence="2">Belongs to the FAM187 family.</text>
</comment>
<dbReference type="SMART" id="SM00408">
    <property type="entry name" value="IGc2"/>
    <property type="match status" value="2"/>
</dbReference>
<dbReference type="GO" id="GO:0016020">
    <property type="term" value="C:membrane"/>
    <property type="evidence" value="ECO:0007669"/>
    <property type="project" value="UniProtKB-SubCell"/>
</dbReference>
<feature type="transmembrane region" description="Helical" evidence="8">
    <location>
        <begin position="379"/>
        <end position="399"/>
    </location>
</feature>
<reference evidence="10" key="5">
    <citation type="submission" date="2025-09" db="UniProtKB">
        <authorList>
            <consortium name="Ensembl"/>
        </authorList>
    </citation>
    <scope>IDENTIFICATION</scope>
</reference>
<organism evidence="10 11">
    <name type="scientific">Callorhinchus milii</name>
    <name type="common">Ghost shark</name>
    <dbReference type="NCBI Taxonomy" id="7868"/>
    <lineage>
        <taxon>Eukaryota</taxon>
        <taxon>Metazoa</taxon>
        <taxon>Chordata</taxon>
        <taxon>Craniata</taxon>
        <taxon>Vertebrata</taxon>
        <taxon>Chondrichthyes</taxon>
        <taxon>Holocephali</taxon>
        <taxon>Chimaeriformes</taxon>
        <taxon>Callorhinchidae</taxon>
        <taxon>Callorhinchus</taxon>
    </lineage>
</organism>
<name>A0A4W3HSM2_CALMI</name>
<evidence type="ECO:0000256" key="3">
    <source>
        <dbReference type="ARBA" id="ARBA00022692"/>
    </source>
</evidence>
<reference evidence="11" key="2">
    <citation type="journal article" date="2007" name="PLoS Biol.">
        <title>Survey sequencing and comparative analysis of the elephant shark (Callorhinchus milii) genome.</title>
        <authorList>
            <person name="Venkatesh B."/>
            <person name="Kirkness E.F."/>
            <person name="Loh Y.H."/>
            <person name="Halpern A.L."/>
            <person name="Lee A.P."/>
            <person name="Johnson J."/>
            <person name="Dandona N."/>
            <person name="Viswanathan L.D."/>
            <person name="Tay A."/>
            <person name="Venter J.C."/>
            <person name="Strausberg R.L."/>
            <person name="Brenner S."/>
        </authorList>
    </citation>
    <scope>NUCLEOTIDE SEQUENCE [LARGE SCALE GENOMIC DNA]</scope>
</reference>
<dbReference type="Gene3D" id="2.60.40.10">
    <property type="entry name" value="Immunoglobulins"/>
    <property type="match status" value="2"/>
</dbReference>
<dbReference type="PROSITE" id="PS50835">
    <property type="entry name" value="IG_LIKE"/>
    <property type="match status" value="2"/>
</dbReference>
<dbReference type="OMA" id="AWDKDST"/>
<evidence type="ECO:0000313" key="11">
    <source>
        <dbReference type="Proteomes" id="UP000314986"/>
    </source>
</evidence>
<dbReference type="InterPro" id="IPR003598">
    <property type="entry name" value="Ig_sub2"/>
</dbReference>
<dbReference type="SUPFAM" id="SSF48726">
    <property type="entry name" value="Immunoglobulin"/>
    <property type="match status" value="2"/>
</dbReference>
<evidence type="ECO:0000256" key="6">
    <source>
        <dbReference type="ARBA" id="ARBA00023136"/>
    </source>
</evidence>
<dbReference type="InterPro" id="IPR036179">
    <property type="entry name" value="Ig-like_dom_sf"/>
</dbReference>
<evidence type="ECO:0000313" key="10">
    <source>
        <dbReference type="Ensembl" id="ENSCMIP00000018315.1"/>
    </source>
</evidence>